<evidence type="ECO:0000256" key="9">
    <source>
        <dbReference type="PROSITE-ProRule" id="PRU00267"/>
    </source>
</evidence>
<evidence type="ECO:0000313" key="13">
    <source>
        <dbReference type="EMBL" id="KAA0191252.1"/>
    </source>
</evidence>
<dbReference type="InterPro" id="IPR036910">
    <property type="entry name" value="HMG_box_dom_sf"/>
</dbReference>
<dbReference type="SMART" id="SM00398">
    <property type="entry name" value="HMG"/>
    <property type="match status" value="1"/>
</dbReference>
<evidence type="ECO:0000256" key="11">
    <source>
        <dbReference type="SAM" id="MobiDB-lite"/>
    </source>
</evidence>
<feature type="compositionally biased region" description="Acidic residues" evidence="11">
    <location>
        <begin position="420"/>
        <end position="429"/>
    </location>
</feature>
<evidence type="ECO:0000256" key="3">
    <source>
        <dbReference type="ARBA" id="ARBA00022705"/>
    </source>
</evidence>
<dbReference type="InterPro" id="IPR009071">
    <property type="entry name" value="HMG_box_dom"/>
</dbReference>
<sequence length="442" mass="48556">MSGSSGGLEHVLCATLLTVFTDRESNRKKRSEDKHEAALVCKTLASKFASVGLENLRVLFDQKVTVPGSFTAKGGGNAVACSYKAYVGLLFPLERGFTFVPRPPVSIRFDEVITVQFSRGTGAQRSFDFEVETRNGLTHTFTSIDRNEYHQLYDFVSSKKLRVKNIESESKGGAGAAGADAWSSSDESHDAYMEKVKTEARERELEIDDDDDDEDDEDFQPPPESDASELAEEYDSNVQTTDSEDADSDSDDDASSGSRSGSGSEPPPKPKKIKPEPPPKQKPEKQQKKTKRTKDPNAPTRPLSAYFLWFNENRESIVRELGGSNSVSDVARAAGEKWRNMNDEAKAPYIARMRESKEKYDEEMRVYKAKIASGEIPEPSKARTISKGKAKSTTATKSPRKPTQSGNYKSAEYVASGSDDLSDLSDDDEGGGKNNSASELSN</sequence>
<comment type="similarity">
    <text evidence="1 10">Belongs to the SSRP1 family.</text>
</comment>
<evidence type="ECO:0000259" key="12">
    <source>
        <dbReference type="PROSITE" id="PS50118"/>
    </source>
</evidence>
<keyword evidence="14" id="KW-1185">Reference proteome</keyword>
<dbReference type="CDD" id="cd21994">
    <property type="entry name" value="HMG-box_SSRP1-like"/>
    <property type="match status" value="1"/>
</dbReference>
<keyword evidence="4 10" id="KW-0227">DNA damage</keyword>
<accession>A0A8E0RRD8</accession>
<dbReference type="OrthoDB" id="498543at2759"/>
<dbReference type="InterPro" id="IPR013719">
    <property type="entry name" value="RTT106/SPT16-like_middle_dom"/>
</dbReference>
<keyword evidence="2 10" id="KW-0158">Chromosome</keyword>
<keyword evidence="7 10" id="KW-0234">DNA repair</keyword>
<proteinExistence type="inferred from homology"/>
<dbReference type="AlphaFoldDB" id="A0A8E0RRD8"/>
<feature type="DNA-binding region" description="HMG box" evidence="9">
    <location>
        <begin position="299"/>
        <end position="368"/>
    </location>
</feature>
<dbReference type="Gene3D" id="2.30.29.30">
    <property type="entry name" value="Pleckstrin-homology domain (PH domain)/Phosphotyrosine-binding domain (PTB)"/>
    <property type="match status" value="1"/>
</dbReference>
<evidence type="ECO:0000256" key="10">
    <source>
        <dbReference type="RuleBase" id="RU364013"/>
    </source>
</evidence>
<comment type="subcellular location">
    <subcellularLocation>
        <location evidence="10">Nucleus</location>
    </subcellularLocation>
    <subcellularLocation>
        <location evidence="10">Chromosome</location>
    </subcellularLocation>
</comment>
<evidence type="ECO:0000256" key="1">
    <source>
        <dbReference type="ARBA" id="ARBA00010060"/>
    </source>
</evidence>
<gene>
    <name evidence="13" type="ORF">FBUS_07767</name>
</gene>
<feature type="domain" description="HMG box" evidence="12">
    <location>
        <begin position="299"/>
        <end position="368"/>
    </location>
</feature>
<evidence type="ECO:0000256" key="2">
    <source>
        <dbReference type="ARBA" id="ARBA00022454"/>
    </source>
</evidence>
<dbReference type="GO" id="GO:0006260">
    <property type="term" value="P:DNA replication"/>
    <property type="evidence" value="ECO:0007669"/>
    <property type="project" value="UniProtKB-KW"/>
</dbReference>
<evidence type="ECO:0000256" key="7">
    <source>
        <dbReference type="ARBA" id="ARBA00023204"/>
    </source>
</evidence>
<dbReference type="GO" id="GO:0042393">
    <property type="term" value="F:histone binding"/>
    <property type="evidence" value="ECO:0007669"/>
    <property type="project" value="TreeGrafter"/>
</dbReference>
<evidence type="ECO:0000256" key="5">
    <source>
        <dbReference type="ARBA" id="ARBA00023015"/>
    </source>
</evidence>
<evidence type="ECO:0000256" key="8">
    <source>
        <dbReference type="ARBA" id="ARBA00023242"/>
    </source>
</evidence>
<evidence type="ECO:0000313" key="14">
    <source>
        <dbReference type="Proteomes" id="UP000728185"/>
    </source>
</evidence>
<feature type="compositionally biased region" description="Basic and acidic residues" evidence="11">
    <location>
        <begin position="186"/>
        <end position="204"/>
    </location>
</feature>
<dbReference type="InterPro" id="IPR050454">
    <property type="entry name" value="RTT106/SSRP1_HistChap/FACT"/>
</dbReference>
<dbReference type="Gene3D" id="1.10.30.10">
    <property type="entry name" value="High mobility group box domain"/>
    <property type="match status" value="1"/>
</dbReference>
<dbReference type="Proteomes" id="UP000728185">
    <property type="component" value="Unassembled WGS sequence"/>
</dbReference>
<evidence type="ECO:0000256" key="6">
    <source>
        <dbReference type="ARBA" id="ARBA00023163"/>
    </source>
</evidence>
<dbReference type="Pfam" id="PF08512">
    <property type="entry name" value="Rttp106-like_middle"/>
    <property type="match status" value="1"/>
</dbReference>
<feature type="compositionally biased region" description="Acidic residues" evidence="11">
    <location>
        <begin position="205"/>
        <end position="219"/>
    </location>
</feature>
<dbReference type="GO" id="GO:0031491">
    <property type="term" value="F:nucleosome binding"/>
    <property type="evidence" value="ECO:0007669"/>
    <property type="project" value="TreeGrafter"/>
</dbReference>
<feature type="region of interest" description="Disordered" evidence="11">
    <location>
        <begin position="371"/>
        <end position="442"/>
    </location>
</feature>
<feature type="compositionally biased region" description="Acidic residues" evidence="11">
    <location>
        <begin position="242"/>
        <end position="254"/>
    </location>
</feature>
<feature type="compositionally biased region" description="Basic and acidic residues" evidence="11">
    <location>
        <begin position="273"/>
        <end position="287"/>
    </location>
</feature>
<reference evidence="13" key="1">
    <citation type="submission" date="2019-05" db="EMBL/GenBank/DDBJ databases">
        <title>Annotation for the trematode Fasciolopsis buski.</title>
        <authorList>
            <person name="Choi Y.-J."/>
        </authorList>
    </citation>
    <scope>NUCLEOTIDE SEQUENCE</scope>
    <source>
        <strain evidence="13">HT</strain>
        <tissue evidence="13">Whole worm</tissue>
    </source>
</reference>
<keyword evidence="3 10" id="KW-0235">DNA replication</keyword>
<dbReference type="FunFam" id="2.30.29.30:FF:000098">
    <property type="entry name" value="Fact complex subunit ssrp1"/>
    <property type="match status" value="1"/>
</dbReference>
<name>A0A8E0RRD8_9TREM</name>
<evidence type="ECO:0000256" key="4">
    <source>
        <dbReference type="ARBA" id="ARBA00022763"/>
    </source>
</evidence>
<feature type="compositionally biased region" description="Low complexity" evidence="11">
    <location>
        <begin position="391"/>
        <end position="403"/>
    </location>
</feature>
<protein>
    <recommendedName>
        <fullName evidence="10">FACT complex subunit SSRP1</fullName>
    </recommendedName>
</protein>
<dbReference type="PANTHER" id="PTHR45849:SF1">
    <property type="entry name" value="FACT COMPLEX SUBUNIT SSRP1"/>
    <property type="match status" value="1"/>
</dbReference>
<comment type="function">
    <text evidence="10">Component of the FACT complex, a general chromatin factor that acts to reorganize nucleosomes. The FACT complex is involved in multiple processes that require DNA as a template such as mRNA elongation, DNA replication and DNA repair. During transcription elongation the FACT complex acts as a histone chaperone that both destabilizes and restores nucleosomal structure. It facilitates the passage of RNA polymerase II and transcription by promoting the dissociation of one histone H2A-H2B dimer from the nucleosome, then subsequently promotes the reestablishment of the nucleosome following the passage of RNA polymerase II.</text>
</comment>
<feature type="region of interest" description="Disordered" evidence="11">
    <location>
        <begin position="169"/>
        <end position="303"/>
    </location>
</feature>
<dbReference type="PRINTS" id="PR00887">
    <property type="entry name" value="SSRCOGNITION"/>
</dbReference>
<dbReference type="EMBL" id="LUCM01006467">
    <property type="protein sequence ID" value="KAA0191252.1"/>
    <property type="molecule type" value="Genomic_DNA"/>
</dbReference>
<feature type="compositionally biased region" description="Low complexity" evidence="11">
    <location>
        <begin position="255"/>
        <end position="264"/>
    </location>
</feature>
<keyword evidence="9" id="KW-0238">DNA-binding</keyword>
<dbReference type="SMART" id="SM01287">
    <property type="entry name" value="Rtt106"/>
    <property type="match status" value="1"/>
</dbReference>
<dbReference type="GO" id="GO:1902275">
    <property type="term" value="P:regulation of chromatin organization"/>
    <property type="evidence" value="ECO:0007669"/>
    <property type="project" value="TreeGrafter"/>
</dbReference>
<dbReference type="InterPro" id="IPR000969">
    <property type="entry name" value="SSRP1/POB3"/>
</dbReference>
<dbReference type="CDD" id="cd13231">
    <property type="entry name" value="PH2_SSRP1-like"/>
    <property type="match status" value="1"/>
</dbReference>
<dbReference type="PANTHER" id="PTHR45849">
    <property type="entry name" value="FACT COMPLEX SUBUNIT SSRP1"/>
    <property type="match status" value="1"/>
</dbReference>
<dbReference type="SUPFAM" id="SSF47095">
    <property type="entry name" value="HMG-box"/>
    <property type="match status" value="1"/>
</dbReference>
<keyword evidence="5 10" id="KW-0805">Transcription regulation</keyword>
<keyword evidence="6 10" id="KW-0804">Transcription</keyword>
<dbReference type="GO" id="GO:0035101">
    <property type="term" value="C:FACT complex"/>
    <property type="evidence" value="ECO:0007669"/>
    <property type="project" value="TreeGrafter"/>
</dbReference>
<dbReference type="GO" id="GO:0006281">
    <property type="term" value="P:DNA repair"/>
    <property type="evidence" value="ECO:0007669"/>
    <property type="project" value="UniProtKB-KW"/>
</dbReference>
<comment type="caution">
    <text evidence="13">The sequence shown here is derived from an EMBL/GenBank/DDBJ whole genome shotgun (WGS) entry which is preliminary data.</text>
</comment>
<dbReference type="PROSITE" id="PS50118">
    <property type="entry name" value="HMG_BOX_2"/>
    <property type="match status" value="1"/>
</dbReference>
<dbReference type="InterPro" id="IPR011993">
    <property type="entry name" value="PH-like_dom_sf"/>
</dbReference>
<keyword evidence="8 9" id="KW-0539">Nucleus</keyword>
<dbReference type="GO" id="GO:0003677">
    <property type="term" value="F:DNA binding"/>
    <property type="evidence" value="ECO:0007669"/>
    <property type="project" value="UniProtKB-UniRule"/>
</dbReference>
<dbReference type="Pfam" id="PF00505">
    <property type="entry name" value="HMG_box"/>
    <property type="match status" value="1"/>
</dbReference>
<dbReference type="SUPFAM" id="SSF50729">
    <property type="entry name" value="PH domain-like"/>
    <property type="match status" value="1"/>
</dbReference>
<organism evidence="13 14">
    <name type="scientific">Fasciolopsis buskii</name>
    <dbReference type="NCBI Taxonomy" id="27845"/>
    <lineage>
        <taxon>Eukaryota</taxon>
        <taxon>Metazoa</taxon>
        <taxon>Spiralia</taxon>
        <taxon>Lophotrochozoa</taxon>
        <taxon>Platyhelminthes</taxon>
        <taxon>Trematoda</taxon>
        <taxon>Digenea</taxon>
        <taxon>Plagiorchiida</taxon>
        <taxon>Echinostomata</taxon>
        <taxon>Echinostomatoidea</taxon>
        <taxon>Fasciolidae</taxon>
        <taxon>Fasciolopsis</taxon>
    </lineage>
</organism>
<feature type="compositionally biased region" description="Acidic residues" evidence="11">
    <location>
        <begin position="226"/>
        <end position="235"/>
    </location>
</feature>